<keyword evidence="1" id="KW-0175">Coiled coil</keyword>
<protein>
    <submittedName>
        <fullName evidence="2">Uncharacterized protein</fullName>
    </submittedName>
</protein>
<sequence>MSKPIMPPRLVIMVALFAIEKLNIQNLSEYKVLASESVQLIRINSKTLYDRALTLEEKNGTLEKENRSTIQEIKKMSKKIKFTNSQLSKMKIDNKRLEHERDNAKEKLASIKKSLYYLHSNEEERIS</sequence>
<evidence type="ECO:0000313" key="3">
    <source>
        <dbReference type="Proteomes" id="UP000008177"/>
    </source>
</evidence>
<reference evidence="3" key="1">
    <citation type="journal article" date="2011" name="PLoS Genet.">
        <title>Genomic analysis of the necrotrophic fungal pathogens Sclerotinia sclerotiorum and Botrytis cinerea.</title>
        <authorList>
            <person name="Amselem J."/>
            <person name="Cuomo C.A."/>
            <person name="van Kan J.A."/>
            <person name="Viaud M."/>
            <person name="Benito E.P."/>
            <person name="Couloux A."/>
            <person name="Coutinho P.M."/>
            <person name="de Vries R.P."/>
            <person name="Dyer P.S."/>
            <person name="Fillinger S."/>
            <person name="Fournier E."/>
            <person name="Gout L."/>
            <person name="Hahn M."/>
            <person name="Kohn L."/>
            <person name="Lapalu N."/>
            <person name="Plummer K.M."/>
            <person name="Pradier J.M."/>
            <person name="Quevillon E."/>
            <person name="Sharon A."/>
            <person name="Simon A."/>
            <person name="ten Have A."/>
            <person name="Tudzynski B."/>
            <person name="Tudzynski P."/>
            <person name="Wincker P."/>
            <person name="Andrew M."/>
            <person name="Anthouard V."/>
            <person name="Beever R.E."/>
            <person name="Beffa R."/>
            <person name="Benoit I."/>
            <person name="Bouzid O."/>
            <person name="Brault B."/>
            <person name="Chen Z."/>
            <person name="Choquer M."/>
            <person name="Collemare J."/>
            <person name="Cotton P."/>
            <person name="Danchin E.G."/>
            <person name="Da Silva C."/>
            <person name="Gautier A."/>
            <person name="Giraud C."/>
            <person name="Giraud T."/>
            <person name="Gonzalez C."/>
            <person name="Grossetete S."/>
            <person name="Guldener U."/>
            <person name="Henrissat B."/>
            <person name="Howlett B.J."/>
            <person name="Kodira C."/>
            <person name="Kretschmer M."/>
            <person name="Lappartient A."/>
            <person name="Leroch M."/>
            <person name="Levis C."/>
            <person name="Mauceli E."/>
            <person name="Neuveglise C."/>
            <person name="Oeser B."/>
            <person name="Pearson M."/>
            <person name="Poulain J."/>
            <person name="Poussereau N."/>
            <person name="Quesneville H."/>
            <person name="Rascle C."/>
            <person name="Schumacher J."/>
            <person name="Segurens B."/>
            <person name="Sexton A."/>
            <person name="Silva E."/>
            <person name="Sirven C."/>
            <person name="Soanes D.M."/>
            <person name="Talbot N.J."/>
            <person name="Templeton M."/>
            <person name="Yandava C."/>
            <person name="Yarden O."/>
            <person name="Zeng Q."/>
            <person name="Rollins J.A."/>
            <person name="Lebrun M.H."/>
            <person name="Dickman M."/>
        </authorList>
    </citation>
    <scope>NUCLEOTIDE SEQUENCE [LARGE SCALE GENOMIC DNA]</scope>
    <source>
        <strain evidence="3">T4</strain>
    </source>
</reference>
<organism evidence="2 3">
    <name type="scientific">Botryotinia fuckeliana (strain T4)</name>
    <name type="common">Noble rot fungus</name>
    <name type="synonym">Botrytis cinerea</name>
    <dbReference type="NCBI Taxonomy" id="999810"/>
    <lineage>
        <taxon>Eukaryota</taxon>
        <taxon>Fungi</taxon>
        <taxon>Dikarya</taxon>
        <taxon>Ascomycota</taxon>
        <taxon>Pezizomycotina</taxon>
        <taxon>Leotiomycetes</taxon>
        <taxon>Helotiales</taxon>
        <taxon>Sclerotiniaceae</taxon>
        <taxon>Botrytis</taxon>
    </lineage>
</organism>
<feature type="coiled-coil region" evidence="1">
    <location>
        <begin position="80"/>
        <end position="114"/>
    </location>
</feature>
<accession>G2YXC4</accession>
<evidence type="ECO:0000256" key="1">
    <source>
        <dbReference type="SAM" id="Coils"/>
    </source>
</evidence>
<proteinExistence type="predicted"/>
<dbReference type="HOGENOM" id="CLU_1970205_0_0_1"/>
<evidence type="ECO:0000313" key="2">
    <source>
        <dbReference type="EMBL" id="CCD56362.1"/>
    </source>
</evidence>
<dbReference type="InParanoid" id="G2YXC4"/>
<dbReference type="AlphaFoldDB" id="G2YXC4"/>
<dbReference type="EMBL" id="FQ790359">
    <property type="protein sequence ID" value="CCD56362.1"/>
    <property type="molecule type" value="Genomic_DNA"/>
</dbReference>
<gene>
    <name evidence="2" type="ORF">BofuT4_P149720.1</name>
</gene>
<dbReference type="Proteomes" id="UP000008177">
    <property type="component" value="Unplaced contigs"/>
</dbReference>
<name>G2YXC4_BOTF4</name>